<accession>A0A6J2KSP3</accession>
<sequence length="175" mass="19817">MSDCEFGYVRALAQDYLEHVLQLSTAEAQPGRVARLLRDVASSVQKEVEKTLQPCLDSLDVQSVDAARVLFRAVMQKEFEDGVVNWGRIVTVFAFEGILVKKLLGAQGAADEDAYQEISDFVAEFITKHTGEWIRQNGGWENGFIKKFELKSHRLTFLDVIGKVCTMFSLLKQYY</sequence>
<dbReference type="PROSITE" id="PS01258">
    <property type="entry name" value="BH2"/>
    <property type="match status" value="1"/>
</dbReference>
<keyword evidence="4" id="KW-0053">Apoptosis</keyword>
<evidence type="ECO:0000256" key="1">
    <source>
        <dbReference type="ARBA" id="ARBA00004496"/>
    </source>
</evidence>
<dbReference type="CDD" id="cd06845">
    <property type="entry name" value="Bcl-2_like"/>
    <property type="match status" value="1"/>
</dbReference>
<dbReference type="GO" id="GO:0008053">
    <property type="term" value="P:mitochondrial fusion"/>
    <property type="evidence" value="ECO:0007669"/>
    <property type="project" value="TreeGrafter"/>
</dbReference>
<dbReference type="InterPro" id="IPR002475">
    <property type="entry name" value="Bcl2-like"/>
</dbReference>
<dbReference type="GO" id="GO:0008630">
    <property type="term" value="P:intrinsic apoptotic signaling pathway in response to DNA damage"/>
    <property type="evidence" value="ECO:0007669"/>
    <property type="project" value="TreeGrafter"/>
</dbReference>
<dbReference type="GO" id="GO:0015267">
    <property type="term" value="F:channel activity"/>
    <property type="evidence" value="ECO:0007669"/>
    <property type="project" value="TreeGrafter"/>
</dbReference>
<dbReference type="SMART" id="SM00337">
    <property type="entry name" value="BCL"/>
    <property type="match status" value="1"/>
</dbReference>
<dbReference type="PANTHER" id="PTHR11256">
    <property type="entry name" value="BCL-2 RELATED"/>
    <property type="match status" value="1"/>
</dbReference>
<comment type="subcellular location">
    <subcellularLocation>
        <location evidence="1">Cytoplasm</location>
    </subcellularLocation>
</comment>
<organism evidence="8 9">
    <name type="scientific">Phyllostomus discolor</name>
    <name type="common">pale spear-nosed bat</name>
    <dbReference type="NCBI Taxonomy" id="89673"/>
    <lineage>
        <taxon>Eukaryota</taxon>
        <taxon>Metazoa</taxon>
        <taxon>Chordata</taxon>
        <taxon>Craniata</taxon>
        <taxon>Vertebrata</taxon>
        <taxon>Euteleostomi</taxon>
        <taxon>Mammalia</taxon>
        <taxon>Eutheria</taxon>
        <taxon>Laurasiatheria</taxon>
        <taxon>Chiroptera</taxon>
        <taxon>Yangochiroptera</taxon>
        <taxon>Phyllostomidae</taxon>
        <taxon>Phyllostominae</taxon>
        <taxon>Phyllostomus</taxon>
    </lineage>
</organism>
<evidence type="ECO:0000259" key="7">
    <source>
        <dbReference type="SMART" id="SM00337"/>
    </source>
</evidence>
<dbReference type="InterPro" id="IPR013282">
    <property type="entry name" value="Bcl2A1"/>
</dbReference>
<dbReference type="PRINTS" id="PR01862">
    <property type="entry name" value="BCL2FAMILY"/>
</dbReference>
<evidence type="ECO:0000256" key="5">
    <source>
        <dbReference type="ARBA" id="ARBA00059818"/>
    </source>
</evidence>
<dbReference type="InterPro" id="IPR026298">
    <property type="entry name" value="Bcl-2_fam"/>
</dbReference>
<dbReference type="InterPro" id="IPR046371">
    <property type="entry name" value="Bcl-2_BH1-3"/>
</dbReference>
<dbReference type="RefSeq" id="XP_028358221.1">
    <property type="nucleotide sequence ID" value="XM_028502420.2"/>
</dbReference>
<protein>
    <recommendedName>
        <fullName evidence="6">Bcl-2-related protein A1</fullName>
    </recommendedName>
</protein>
<evidence type="ECO:0000313" key="9">
    <source>
        <dbReference type="RefSeq" id="XP_028358221.1"/>
    </source>
</evidence>
<gene>
    <name evidence="9" type="primary">BCL2A1</name>
</gene>
<dbReference type="GO" id="GO:0051400">
    <property type="term" value="F:BH domain binding"/>
    <property type="evidence" value="ECO:0007669"/>
    <property type="project" value="TreeGrafter"/>
</dbReference>
<keyword evidence="8" id="KW-1185">Reference proteome</keyword>
<dbReference type="InterPro" id="IPR020717">
    <property type="entry name" value="Bcl2_BH1_motif_CS"/>
</dbReference>
<feature type="domain" description="Bcl-2 Bcl-2 homology region 1-3" evidence="7">
    <location>
        <begin position="37"/>
        <end position="140"/>
    </location>
</feature>
<proteinExistence type="inferred from homology"/>
<dbReference type="OrthoDB" id="8856583at2759"/>
<reference evidence="9" key="1">
    <citation type="submission" date="2025-08" db="UniProtKB">
        <authorList>
            <consortium name="RefSeq"/>
        </authorList>
    </citation>
    <scope>IDENTIFICATION</scope>
    <source>
        <tissue evidence="9">Muscle</tissue>
    </source>
</reference>
<comment type="similarity">
    <text evidence="2">Belongs to the Bcl-2 family.</text>
</comment>
<evidence type="ECO:0000256" key="4">
    <source>
        <dbReference type="ARBA" id="ARBA00022703"/>
    </source>
</evidence>
<evidence type="ECO:0000256" key="2">
    <source>
        <dbReference type="ARBA" id="ARBA00009458"/>
    </source>
</evidence>
<dbReference type="Gene3D" id="1.10.437.10">
    <property type="entry name" value="Blc2-like"/>
    <property type="match status" value="1"/>
</dbReference>
<dbReference type="Pfam" id="PF00452">
    <property type="entry name" value="Bcl-2"/>
    <property type="match status" value="1"/>
</dbReference>
<dbReference type="KEGG" id="pdic:114488659"/>
<dbReference type="GO" id="GO:0001836">
    <property type="term" value="P:release of cytochrome c from mitochondria"/>
    <property type="evidence" value="ECO:0007669"/>
    <property type="project" value="TreeGrafter"/>
</dbReference>
<dbReference type="PROSITE" id="PS50062">
    <property type="entry name" value="BCL2_FAMILY"/>
    <property type="match status" value="1"/>
</dbReference>
<dbReference type="PANTHER" id="PTHR11256:SF10">
    <property type="entry name" value="BCL-2-RELATED PROTEIN A1"/>
    <property type="match status" value="1"/>
</dbReference>
<dbReference type="FunFam" id="1.10.437.10:FF:000008">
    <property type="entry name" value="Bcl-2-related protein A1"/>
    <property type="match status" value="1"/>
</dbReference>
<dbReference type="AlphaFoldDB" id="A0A6J2KSP3"/>
<evidence type="ECO:0000313" key="8">
    <source>
        <dbReference type="Proteomes" id="UP000504628"/>
    </source>
</evidence>
<name>A0A6J2KSP3_9CHIR</name>
<dbReference type="SUPFAM" id="SSF56854">
    <property type="entry name" value="Bcl-2 inhibitors of programmed cell death"/>
    <property type="match status" value="1"/>
</dbReference>
<dbReference type="PROSITE" id="PS01080">
    <property type="entry name" value="BH1"/>
    <property type="match status" value="1"/>
</dbReference>
<evidence type="ECO:0000256" key="3">
    <source>
        <dbReference type="ARBA" id="ARBA00022490"/>
    </source>
</evidence>
<dbReference type="PRINTS" id="PR01867">
    <property type="entry name" value="BCL2RLATEDA1"/>
</dbReference>
<dbReference type="InParanoid" id="A0A6J2KSP3"/>
<dbReference type="GeneID" id="114488659"/>
<dbReference type="GO" id="GO:0005741">
    <property type="term" value="C:mitochondrial outer membrane"/>
    <property type="evidence" value="ECO:0007669"/>
    <property type="project" value="TreeGrafter"/>
</dbReference>
<dbReference type="InterPro" id="IPR020726">
    <property type="entry name" value="Bcl2_BH2_motif_CS"/>
</dbReference>
<dbReference type="GO" id="GO:0097192">
    <property type="term" value="P:extrinsic apoptotic signaling pathway in absence of ligand"/>
    <property type="evidence" value="ECO:0007669"/>
    <property type="project" value="TreeGrafter"/>
</dbReference>
<dbReference type="GO" id="GO:0043066">
    <property type="term" value="P:negative regulation of apoptotic process"/>
    <property type="evidence" value="ECO:0007669"/>
    <property type="project" value="InterPro"/>
</dbReference>
<dbReference type="CTD" id="597"/>
<keyword evidence="3" id="KW-0963">Cytoplasm</keyword>
<dbReference type="FunCoup" id="A0A6J2KSP3">
    <property type="interactions" value="434"/>
</dbReference>
<dbReference type="InterPro" id="IPR036834">
    <property type="entry name" value="Bcl-2-like_sf"/>
</dbReference>
<comment type="function">
    <text evidence="5">Retards apoptosis induced by IL-3 deprivation. May function in the response of hemopoietic cells to external signals and in maintaining endothelial survival during infection. Can inhibit apoptosis induced by serum starvation in the mammary epithelial cell line HC11.</text>
</comment>
<dbReference type="Proteomes" id="UP000504628">
    <property type="component" value="Chromosome 12"/>
</dbReference>
<evidence type="ECO:0000256" key="6">
    <source>
        <dbReference type="ARBA" id="ARBA00069272"/>
    </source>
</evidence>